<dbReference type="Proteomes" id="UP000683246">
    <property type="component" value="Chromosome"/>
</dbReference>
<evidence type="ECO:0000256" key="3">
    <source>
        <dbReference type="RuleBase" id="RU003476"/>
    </source>
</evidence>
<proteinExistence type="inferred from homology"/>
<dbReference type="EMBL" id="CP058649">
    <property type="protein sequence ID" value="QUI21645.1"/>
    <property type="molecule type" value="Genomic_DNA"/>
</dbReference>
<evidence type="ECO:0000256" key="1">
    <source>
        <dbReference type="ARBA" id="ARBA00001946"/>
    </source>
</evidence>
<keyword evidence="6" id="KW-1185">Reference proteome</keyword>
<dbReference type="InterPro" id="IPR020476">
    <property type="entry name" value="Nudix_hydrolase"/>
</dbReference>
<dbReference type="PRINTS" id="PR00502">
    <property type="entry name" value="NUDIXFAMILY"/>
</dbReference>
<protein>
    <submittedName>
        <fullName evidence="5">NUDIX domain-containing protein</fullName>
    </submittedName>
</protein>
<dbReference type="InterPro" id="IPR015797">
    <property type="entry name" value="NUDIX_hydrolase-like_dom_sf"/>
</dbReference>
<dbReference type="PANTHER" id="PTHR43046">
    <property type="entry name" value="GDP-MANNOSE MANNOSYL HYDROLASE"/>
    <property type="match status" value="1"/>
</dbReference>
<name>A0A8J8MHC8_9FIRM</name>
<dbReference type="Gene3D" id="3.90.79.10">
    <property type="entry name" value="Nucleoside Triphosphate Pyrophosphohydrolase"/>
    <property type="match status" value="1"/>
</dbReference>
<reference evidence="5" key="1">
    <citation type="submission" date="2020-07" db="EMBL/GenBank/DDBJ databases">
        <title>Vallitalea pronyensis genome.</title>
        <authorList>
            <person name="Postec A."/>
        </authorList>
    </citation>
    <scope>NUCLEOTIDE SEQUENCE</scope>
    <source>
        <strain evidence="5">FatNI3</strain>
    </source>
</reference>
<keyword evidence="2 3" id="KW-0378">Hydrolase</keyword>
<dbReference type="GO" id="GO:0016787">
    <property type="term" value="F:hydrolase activity"/>
    <property type="evidence" value="ECO:0007669"/>
    <property type="project" value="UniProtKB-KW"/>
</dbReference>
<accession>A0A8J8MHC8</accession>
<gene>
    <name evidence="5" type="ORF">HZI73_04755</name>
</gene>
<evidence type="ECO:0000256" key="2">
    <source>
        <dbReference type="ARBA" id="ARBA00022801"/>
    </source>
</evidence>
<comment type="cofactor">
    <cofactor evidence="1">
        <name>Mg(2+)</name>
        <dbReference type="ChEBI" id="CHEBI:18420"/>
    </cofactor>
</comment>
<evidence type="ECO:0000259" key="4">
    <source>
        <dbReference type="PROSITE" id="PS51462"/>
    </source>
</evidence>
<dbReference type="Pfam" id="PF00293">
    <property type="entry name" value="NUDIX"/>
    <property type="match status" value="1"/>
</dbReference>
<comment type="similarity">
    <text evidence="3">Belongs to the Nudix hydrolase family.</text>
</comment>
<dbReference type="KEGG" id="vpy:HZI73_04755"/>
<dbReference type="InterPro" id="IPR000086">
    <property type="entry name" value="NUDIX_hydrolase_dom"/>
</dbReference>
<dbReference type="InterPro" id="IPR020084">
    <property type="entry name" value="NUDIX_hydrolase_CS"/>
</dbReference>
<dbReference type="PANTHER" id="PTHR43046:SF14">
    <property type="entry name" value="MUTT_NUDIX FAMILY PROTEIN"/>
    <property type="match status" value="1"/>
</dbReference>
<feature type="domain" description="Nudix hydrolase" evidence="4">
    <location>
        <begin position="3"/>
        <end position="143"/>
    </location>
</feature>
<evidence type="ECO:0000313" key="5">
    <source>
        <dbReference type="EMBL" id="QUI21645.1"/>
    </source>
</evidence>
<dbReference type="RefSeq" id="WP_212697114.1">
    <property type="nucleotide sequence ID" value="NZ_CP058649.1"/>
</dbReference>
<dbReference type="PROSITE" id="PS00893">
    <property type="entry name" value="NUDIX_BOX"/>
    <property type="match status" value="1"/>
</dbReference>
<evidence type="ECO:0000313" key="6">
    <source>
        <dbReference type="Proteomes" id="UP000683246"/>
    </source>
</evidence>
<organism evidence="5 6">
    <name type="scientific">Vallitalea pronyensis</name>
    <dbReference type="NCBI Taxonomy" id="1348613"/>
    <lineage>
        <taxon>Bacteria</taxon>
        <taxon>Bacillati</taxon>
        <taxon>Bacillota</taxon>
        <taxon>Clostridia</taxon>
        <taxon>Lachnospirales</taxon>
        <taxon>Vallitaleaceae</taxon>
        <taxon>Vallitalea</taxon>
    </lineage>
</organism>
<dbReference type="SUPFAM" id="SSF55811">
    <property type="entry name" value="Nudix"/>
    <property type="match status" value="1"/>
</dbReference>
<dbReference type="PROSITE" id="PS51462">
    <property type="entry name" value="NUDIX"/>
    <property type="match status" value="1"/>
</dbReference>
<dbReference type="AlphaFoldDB" id="A0A8J8MHC8"/>
<sequence>MSNYRLSARAIVIRNDNVLLNEFNNGEYYNLPGGGVEVDETLRDAVAREVLEESGLSVFVREMLYIYEYNPIRDEYRYGPRGGLSHVFRCEIDESKEVMVHRVLDSDPKNSSISTGCKWVSIDELKTINLVPKINNIIIQDIRRKDFTTKFLEDIH</sequence>